<evidence type="ECO:0000256" key="1">
    <source>
        <dbReference type="SAM" id="Phobius"/>
    </source>
</evidence>
<name>A0A2P2P1M8_RHIMU</name>
<dbReference type="AlphaFoldDB" id="A0A2P2P1M8"/>
<sequence length="56" mass="6761">MMQILFRCLQDSRYFRVHDNVWLSLIFLSNIGFAKVVYSQCKAVFLFWNVDIQLGW</sequence>
<keyword evidence="1" id="KW-0812">Transmembrane</keyword>
<keyword evidence="1" id="KW-1133">Transmembrane helix</keyword>
<proteinExistence type="predicted"/>
<protein>
    <submittedName>
        <fullName evidence="2">Uncharacterized protein</fullName>
    </submittedName>
</protein>
<organism evidence="2">
    <name type="scientific">Rhizophora mucronata</name>
    <name type="common">Asiatic mangrove</name>
    <dbReference type="NCBI Taxonomy" id="61149"/>
    <lineage>
        <taxon>Eukaryota</taxon>
        <taxon>Viridiplantae</taxon>
        <taxon>Streptophyta</taxon>
        <taxon>Embryophyta</taxon>
        <taxon>Tracheophyta</taxon>
        <taxon>Spermatophyta</taxon>
        <taxon>Magnoliopsida</taxon>
        <taxon>eudicotyledons</taxon>
        <taxon>Gunneridae</taxon>
        <taxon>Pentapetalae</taxon>
        <taxon>rosids</taxon>
        <taxon>fabids</taxon>
        <taxon>Malpighiales</taxon>
        <taxon>Rhizophoraceae</taxon>
        <taxon>Rhizophora</taxon>
    </lineage>
</organism>
<reference evidence="2" key="1">
    <citation type="submission" date="2018-02" db="EMBL/GenBank/DDBJ databases">
        <title>Rhizophora mucronata_Transcriptome.</title>
        <authorList>
            <person name="Meera S.P."/>
            <person name="Sreeshan A."/>
            <person name="Augustine A."/>
        </authorList>
    </citation>
    <scope>NUCLEOTIDE SEQUENCE</scope>
    <source>
        <tissue evidence="2">Leaf</tissue>
    </source>
</reference>
<accession>A0A2P2P1M8</accession>
<keyword evidence="1" id="KW-0472">Membrane</keyword>
<feature type="transmembrane region" description="Helical" evidence="1">
    <location>
        <begin position="21"/>
        <end position="38"/>
    </location>
</feature>
<dbReference type="EMBL" id="GGEC01068201">
    <property type="protein sequence ID" value="MBX48685.1"/>
    <property type="molecule type" value="Transcribed_RNA"/>
</dbReference>
<evidence type="ECO:0000313" key="2">
    <source>
        <dbReference type="EMBL" id="MBX48685.1"/>
    </source>
</evidence>